<proteinExistence type="predicted"/>
<sequence>MLEAKRIEQTNQERSGLAQQWGWRFRADAPELADVWRVLPFTERGDQRIAFGAVDGLFNQLPFVAFDFHRRPTVTHVHDAWTNKEVNTLDSVTIDSVWVVKLPMALPFFQIASSTDPAFDVDPYPEPQTPDRKFNRWYKLIDTDPNVAAYFLHPELMQFMRKQKLHTWAVVGDDLLAMEHPIFGRTKPDAIVETLGKLVQLVGLLPFQAFAPPPR</sequence>
<comment type="caution">
    <text evidence="1">The sequence shown here is derived from an EMBL/GenBank/DDBJ whole genome shotgun (WGS) entry which is preliminary data.</text>
</comment>
<accession>A0ABP4SRB8</accession>
<name>A0ABP4SRB8_9ACTN</name>
<dbReference type="RefSeq" id="WP_344148298.1">
    <property type="nucleotide sequence ID" value="NZ_BAAANF010000005.1"/>
</dbReference>
<dbReference type="Proteomes" id="UP001500280">
    <property type="component" value="Unassembled WGS sequence"/>
</dbReference>
<evidence type="ECO:0000313" key="1">
    <source>
        <dbReference type="EMBL" id="GAA1676048.1"/>
    </source>
</evidence>
<reference evidence="2" key="1">
    <citation type="journal article" date="2019" name="Int. J. Syst. Evol. Microbiol.">
        <title>The Global Catalogue of Microorganisms (GCM) 10K type strain sequencing project: providing services to taxonomists for standard genome sequencing and annotation.</title>
        <authorList>
            <consortium name="The Broad Institute Genomics Platform"/>
            <consortium name="The Broad Institute Genome Sequencing Center for Infectious Disease"/>
            <person name="Wu L."/>
            <person name="Ma J."/>
        </authorList>
    </citation>
    <scope>NUCLEOTIDE SEQUENCE [LARGE SCALE GENOMIC DNA]</scope>
    <source>
        <strain evidence="2">JCM 14307</strain>
    </source>
</reference>
<organism evidence="1 2">
    <name type="scientific">Kribbella yunnanensis</name>
    <dbReference type="NCBI Taxonomy" id="190194"/>
    <lineage>
        <taxon>Bacteria</taxon>
        <taxon>Bacillati</taxon>
        <taxon>Actinomycetota</taxon>
        <taxon>Actinomycetes</taxon>
        <taxon>Propionibacteriales</taxon>
        <taxon>Kribbellaceae</taxon>
        <taxon>Kribbella</taxon>
    </lineage>
</organism>
<gene>
    <name evidence="1" type="ORF">GCM10009745_19130</name>
</gene>
<dbReference type="EMBL" id="BAAANF010000005">
    <property type="protein sequence ID" value="GAA1676048.1"/>
    <property type="molecule type" value="Genomic_DNA"/>
</dbReference>
<protein>
    <submittedName>
        <fullName evidence="1">Uncharacterized protein</fullName>
    </submittedName>
</protein>
<evidence type="ECO:0000313" key="2">
    <source>
        <dbReference type="Proteomes" id="UP001500280"/>
    </source>
</evidence>
<keyword evidence="2" id="KW-1185">Reference proteome</keyword>